<evidence type="ECO:0000313" key="2">
    <source>
        <dbReference type="EMBL" id="GAG96400.1"/>
    </source>
</evidence>
<dbReference type="EMBL" id="BART01027712">
    <property type="protein sequence ID" value="GAG96400.1"/>
    <property type="molecule type" value="Genomic_DNA"/>
</dbReference>
<feature type="domain" description="Replication-associated protein ORF2/G2P" evidence="1">
    <location>
        <begin position="6"/>
        <end position="120"/>
    </location>
</feature>
<proteinExistence type="predicted"/>
<dbReference type="Pfam" id="PF23343">
    <property type="entry name" value="REP_ORF2-G2P"/>
    <property type="match status" value="1"/>
</dbReference>
<reference evidence="2" key="1">
    <citation type="journal article" date="2014" name="Front. Microbiol.">
        <title>High frequency of phylogenetically diverse reductive dehalogenase-homologous genes in deep subseafloor sedimentary metagenomes.</title>
        <authorList>
            <person name="Kawai M."/>
            <person name="Futagami T."/>
            <person name="Toyoda A."/>
            <person name="Takaki Y."/>
            <person name="Nishi S."/>
            <person name="Hori S."/>
            <person name="Arai W."/>
            <person name="Tsubouchi T."/>
            <person name="Morono Y."/>
            <person name="Uchiyama I."/>
            <person name="Ito T."/>
            <person name="Fujiyama A."/>
            <person name="Inagaki F."/>
            <person name="Takami H."/>
        </authorList>
    </citation>
    <scope>NUCLEOTIDE SEQUENCE</scope>
    <source>
        <strain evidence="2">Expedition CK06-06</strain>
    </source>
</reference>
<name>X1BN15_9ZZZZ</name>
<evidence type="ECO:0000259" key="1">
    <source>
        <dbReference type="Pfam" id="PF23343"/>
    </source>
</evidence>
<dbReference type="AlphaFoldDB" id="X1BN15"/>
<comment type="caution">
    <text evidence="2">The sequence shown here is derived from an EMBL/GenBank/DDBJ whole genome shotgun (WGS) entry which is preliminary data.</text>
</comment>
<gene>
    <name evidence="2" type="ORF">S01H4_49066</name>
</gene>
<sequence length="234" mass="26622">GQSNMLFVSFTFDPKDYSVGEAWTQLPKAFVAWKARMVRAYGKFTTFRCWERQQNGYPHAHALLVFEDHHFDIFKLGPKWRVSDRDERDQIAAWWGEGFVDVQGVTDPVSGFNYVAKYVSGRGKGKDPHPSPYGGPRMDLGTLSVCWLLKMRQWAVSGVNLIHRCLTITKPTRKYLTSAGETVVGELCWRFQGAICLLMKGTKPPPEAIDLNLCPDLQKAVVRAFKPMDGGYRW</sequence>
<feature type="non-terminal residue" evidence="2">
    <location>
        <position position="1"/>
    </location>
</feature>
<protein>
    <recommendedName>
        <fullName evidence="1">Replication-associated protein ORF2/G2P domain-containing protein</fullName>
    </recommendedName>
</protein>
<organism evidence="2">
    <name type="scientific">marine sediment metagenome</name>
    <dbReference type="NCBI Taxonomy" id="412755"/>
    <lineage>
        <taxon>unclassified sequences</taxon>
        <taxon>metagenomes</taxon>
        <taxon>ecological metagenomes</taxon>
    </lineage>
</organism>
<accession>X1BN15</accession>
<dbReference type="InterPro" id="IPR056906">
    <property type="entry name" value="ORF2/G2P_dom"/>
</dbReference>